<reference evidence="3 4" key="1">
    <citation type="submission" date="2024-08" db="EMBL/GenBank/DDBJ databases">
        <title>Genome mining of Saccharopolyspora cebuensis PGLac3 from Nigerian medicinal plant.</title>
        <authorList>
            <person name="Ezeobiora C.E."/>
            <person name="Igbokwe N.H."/>
            <person name="Amin D.H."/>
            <person name="Mendie U.E."/>
        </authorList>
    </citation>
    <scope>NUCLEOTIDE SEQUENCE [LARGE SCALE GENOMIC DNA]</scope>
    <source>
        <strain evidence="3 4">PGLac3</strain>
    </source>
</reference>
<gene>
    <name evidence="3" type="ORF">AB8O55_06415</name>
</gene>
<dbReference type="InterPro" id="IPR037401">
    <property type="entry name" value="SnoaL-like"/>
</dbReference>
<keyword evidence="4" id="KW-1185">Reference proteome</keyword>
<evidence type="ECO:0000313" key="4">
    <source>
        <dbReference type="Proteomes" id="UP001564626"/>
    </source>
</evidence>
<name>A0ABV4CI07_9PSEU</name>
<organism evidence="3 4">
    <name type="scientific">Saccharopolyspora cebuensis</name>
    <dbReference type="NCBI Taxonomy" id="418759"/>
    <lineage>
        <taxon>Bacteria</taxon>
        <taxon>Bacillati</taxon>
        <taxon>Actinomycetota</taxon>
        <taxon>Actinomycetes</taxon>
        <taxon>Pseudonocardiales</taxon>
        <taxon>Pseudonocardiaceae</taxon>
        <taxon>Saccharopolyspora</taxon>
    </lineage>
</organism>
<protein>
    <submittedName>
        <fullName evidence="3">Nuclear transport factor 2 family protein</fullName>
    </submittedName>
</protein>
<dbReference type="RefSeq" id="WP_345363676.1">
    <property type="nucleotide sequence ID" value="NZ_BAABII010000010.1"/>
</dbReference>
<sequence length="209" mass="22758">METGTTAHAGAEAVVSAFSRGWREPHPHAWDDVLAEDIRLVQPLLRDRVGKQALAEEYGRLLALIPDLRGEVTGWSATGSTVRVALRLTGTLGRLPLVLDVVDQLGLDDRGLIRSRRARFDPLPAVVLLARQPRAWRAWWRSGVGPLLGRRRLLPQDPEHAGRTPVVAVGGLLLAASAWALSRYGRPGRRGVSSRPAGRARRGIPGPAR</sequence>
<dbReference type="Pfam" id="PF12680">
    <property type="entry name" value="SnoaL_2"/>
    <property type="match status" value="1"/>
</dbReference>
<proteinExistence type="predicted"/>
<dbReference type="SUPFAM" id="SSF54427">
    <property type="entry name" value="NTF2-like"/>
    <property type="match status" value="1"/>
</dbReference>
<dbReference type="InterPro" id="IPR032710">
    <property type="entry name" value="NTF2-like_dom_sf"/>
</dbReference>
<accession>A0ABV4CI07</accession>
<dbReference type="EMBL" id="JBGEHV010000008">
    <property type="protein sequence ID" value="MEY8039024.1"/>
    <property type="molecule type" value="Genomic_DNA"/>
</dbReference>
<feature type="region of interest" description="Disordered" evidence="1">
    <location>
        <begin position="186"/>
        <end position="209"/>
    </location>
</feature>
<evidence type="ECO:0000256" key="1">
    <source>
        <dbReference type="SAM" id="MobiDB-lite"/>
    </source>
</evidence>
<dbReference type="Proteomes" id="UP001564626">
    <property type="component" value="Unassembled WGS sequence"/>
</dbReference>
<evidence type="ECO:0000259" key="2">
    <source>
        <dbReference type="Pfam" id="PF12680"/>
    </source>
</evidence>
<feature type="domain" description="SnoaL-like" evidence="2">
    <location>
        <begin position="15"/>
        <end position="104"/>
    </location>
</feature>
<evidence type="ECO:0000313" key="3">
    <source>
        <dbReference type="EMBL" id="MEY8039024.1"/>
    </source>
</evidence>
<dbReference type="Gene3D" id="3.10.450.50">
    <property type="match status" value="1"/>
</dbReference>
<comment type="caution">
    <text evidence="3">The sequence shown here is derived from an EMBL/GenBank/DDBJ whole genome shotgun (WGS) entry which is preliminary data.</text>
</comment>